<name>D7RMM1_9CAUD</name>
<evidence type="ECO:0000313" key="2">
    <source>
        <dbReference type="EMBL" id="ADI55537.1"/>
    </source>
</evidence>
<evidence type="ECO:0000259" key="1">
    <source>
        <dbReference type="Pfam" id="PF24051"/>
    </source>
</evidence>
<dbReference type="KEGG" id="vg:9384510"/>
<evidence type="ECO:0000313" key="3">
    <source>
        <dbReference type="Proteomes" id="UP000201129"/>
    </source>
</evidence>
<feature type="domain" description="DUF7355" evidence="1">
    <location>
        <begin position="8"/>
        <end position="99"/>
    </location>
</feature>
<dbReference type="Pfam" id="PF24051">
    <property type="entry name" value="DUF7355"/>
    <property type="match status" value="1"/>
</dbReference>
<dbReference type="InterPro" id="IPR055779">
    <property type="entry name" value="DUF7355"/>
</dbReference>
<dbReference type="RefSeq" id="YP_003734358.1">
    <property type="nucleotide sequence ID" value="NC_014260.1"/>
</dbReference>
<sequence length="99" mass="11103">MQYTEVIMFPTYSQIVKTVFSQIVSDYLYETVDTSTELKVHARLSAILEIMFPDAVDAITVQLTPGAAFAIVPFKIDNHILAISCKMDFQKQTVVVEAI</sequence>
<dbReference type="EMBL" id="HM071924">
    <property type="protein sequence ID" value="ADI55537.1"/>
    <property type="molecule type" value="Genomic_DNA"/>
</dbReference>
<dbReference type="OrthoDB" id="18580at10239"/>
<dbReference type="GeneID" id="9384510"/>
<protein>
    <submittedName>
        <fullName evidence="2">Uncharacterized protein cd.3</fullName>
    </submittedName>
</protein>
<accession>D7RMM1</accession>
<gene>
    <name evidence="2" type="primary">cd.3</name>
</gene>
<keyword evidence="3" id="KW-1185">Reference proteome</keyword>
<organism evidence="2 3">
    <name type="scientific">Escherichia phage IME08</name>
    <dbReference type="NCBI Taxonomy" id="698728"/>
    <lineage>
        <taxon>Viruses</taxon>
        <taxon>Duplodnaviria</taxon>
        <taxon>Heunggongvirae</taxon>
        <taxon>Uroviricota</taxon>
        <taxon>Caudoviricetes</taxon>
        <taxon>Pantevenvirales</taxon>
        <taxon>Straboviridae</taxon>
        <taxon>Tevenvirinae</taxon>
        <taxon>Dhakavirus</taxon>
        <taxon>Dhakavirus ime08</taxon>
    </lineage>
</organism>
<reference evidence="2 3" key="1">
    <citation type="journal article" date="2011" name="Arch. Virol.">
        <title>The complete genome sequence of a novel T4-like bacteriophage, IME08.</title>
        <authorList>
            <person name="Jiang H."/>
            <person name="Jiang X."/>
            <person name="Wang S."/>
            <person name="Li C."/>
            <person name="Chen B."/>
            <person name="An X."/>
            <person name="Mi Z."/>
            <person name="Chen J."/>
            <person name="Tong Y."/>
        </authorList>
    </citation>
    <scope>NUCLEOTIDE SEQUENCE [LARGE SCALE GENOMIC DNA]</scope>
</reference>
<dbReference type="Proteomes" id="UP000201129">
    <property type="component" value="Segment"/>
</dbReference>
<reference evidence="2 3" key="2">
    <citation type="journal article" date="2011" name="Virol. J.">
        <title>Sequence characteristics of T4-like bacteriophage IME08 benome termini revealed by high throughput sequencing.</title>
        <authorList>
            <person name="Jiang X."/>
            <person name="Jiang H."/>
            <person name="Li C."/>
            <person name="Wang S."/>
            <person name="Mi Z."/>
            <person name="An X."/>
            <person name="Chen J."/>
            <person name="Tong Y."/>
        </authorList>
    </citation>
    <scope>NUCLEOTIDE SEQUENCE [LARGE SCALE GENOMIC DNA]</scope>
</reference>
<proteinExistence type="predicted"/>